<dbReference type="InterPro" id="IPR013320">
    <property type="entry name" value="ConA-like_dom_sf"/>
</dbReference>
<evidence type="ECO:0000259" key="2">
    <source>
        <dbReference type="PROSITE" id="PS51762"/>
    </source>
</evidence>
<organism evidence="3 4">
    <name type="scientific">Novosphingobium marinum</name>
    <dbReference type="NCBI Taxonomy" id="1514948"/>
    <lineage>
        <taxon>Bacteria</taxon>
        <taxon>Pseudomonadati</taxon>
        <taxon>Pseudomonadota</taxon>
        <taxon>Alphaproteobacteria</taxon>
        <taxon>Sphingomonadales</taxon>
        <taxon>Sphingomonadaceae</taxon>
        <taxon>Novosphingobium</taxon>
    </lineage>
</organism>
<dbReference type="PROSITE" id="PS51762">
    <property type="entry name" value="GH16_2"/>
    <property type="match status" value="1"/>
</dbReference>
<dbReference type="SUPFAM" id="SSF51120">
    <property type="entry name" value="beta-Roll"/>
    <property type="match status" value="1"/>
</dbReference>
<comment type="caution">
    <text evidence="3">The sequence shown here is derived from an EMBL/GenBank/DDBJ whole genome shotgun (WGS) entry which is preliminary data.</text>
</comment>
<dbReference type="AlphaFoldDB" id="A0A7Y9XYM6"/>
<evidence type="ECO:0000313" key="3">
    <source>
        <dbReference type="EMBL" id="NYH97031.1"/>
    </source>
</evidence>
<name>A0A7Y9XYM6_9SPHN</name>
<sequence>MAGTASRCFRFVRMPYKNHERLPGLVSKAVAIEPLAAAEPDESPGSNGAWRAILSDNFVGTLGGTGRVVGTSAPQDLVFPLVAGTVRLDASFNRGGDTLRFEGEATEWTAKLSGSSVVLARDLTNIVVPVGDAGIELAFADGSRTLRYDVNEAAILLGNQEIVAEVSAISAPVEAVAGLQGPLAGSATVYLAEQGAVQLDGTFRIVGTSGEERVYIEEGEVTFDPSFNRGGDMIVVDGAAQDFTVHREGSSAVLRGPGIRLELPAGPDGITIRFAHDDIRILAVAENANALEIGGQVITTEARPLEFRPEAAGYDLLFEDDFTELSFSGDQAGFWETTHYWGDRTFPEEGERQIYVDSDLTAGRIDPFAIENGILSISAGPIPDDVPEYQSFDFSSGLLSSHNSFGFQYGYFEIRARVPEGEGLVPFVSLHPLDGDWPPGIDVFRAVRNPEQLQAGLFSGEGDAFIDYFPREGLSDDFHTYGIDWSEDQVTWYLDGSKVASSPTLADHDEPMFILFGLALTEAANLLDSEAFPQAFDVDYVRVYSQPPEGPFALRSEGFERIEPSDFEVRLPFEITQTYDWSYRMEEDERDLQLNGFWSRHALGNDRANFVQGSDAPFNSLDGGRGNDTLRGGEGADIFRIRAGEGNDVILDFSLEPGNHDKIDLSDFDFTHFEEVMSNTEQFGGDLVIRLSGEQALFLENVTITELDASAFIL</sequence>
<feature type="domain" description="GH16" evidence="2">
    <location>
        <begin position="298"/>
        <end position="549"/>
    </location>
</feature>
<evidence type="ECO:0000256" key="1">
    <source>
        <dbReference type="ARBA" id="ARBA00006865"/>
    </source>
</evidence>
<evidence type="ECO:0000313" key="4">
    <source>
        <dbReference type="Proteomes" id="UP000522081"/>
    </source>
</evidence>
<dbReference type="SUPFAM" id="SSF49899">
    <property type="entry name" value="Concanavalin A-like lectins/glucanases"/>
    <property type="match status" value="1"/>
</dbReference>
<dbReference type="Pfam" id="PF00722">
    <property type="entry name" value="Glyco_hydro_16"/>
    <property type="match status" value="1"/>
</dbReference>
<dbReference type="RefSeq" id="WP_179408806.1">
    <property type="nucleotide sequence ID" value="NZ_BMGF01000013.1"/>
</dbReference>
<keyword evidence="4" id="KW-1185">Reference proteome</keyword>
<dbReference type="InterPro" id="IPR000757">
    <property type="entry name" value="Beta-glucanase-like"/>
</dbReference>
<proteinExistence type="inferred from homology"/>
<dbReference type="PANTHER" id="PTHR10963">
    <property type="entry name" value="GLYCOSYL HYDROLASE-RELATED"/>
    <property type="match status" value="1"/>
</dbReference>
<dbReference type="Proteomes" id="UP000522081">
    <property type="component" value="Unassembled WGS sequence"/>
</dbReference>
<dbReference type="PANTHER" id="PTHR10963:SF55">
    <property type="entry name" value="GLYCOSIDE HYDROLASE FAMILY 16 PROTEIN"/>
    <property type="match status" value="1"/>
</dbReference>
<dbReference type="GO" id="GO:0005975">
    <property type="term" value="P:carbohydrate metabolic process"/>
    <property type="evidence" value="ECO:0007669"/>
    <property type="project" value="InterPro"/>
</dbReference>
<dbReference type="EMBL" id="JACBZF010000011">
    <property type="protein sequence ID" value="NYH97031.1"/>
    <property type="molecule type" value="Genomic_DNA"/>
</dbReference>
<dbReference type="InterPro" id="IPR011049">
    <property type="entry name" value="Serralysin-like_metalloprot_C"/>
</dbReference>
<reference evidence="3 4" key="1">
    <citation type="submission" date="2020-07" db="EMBL/GenBank/DDBJ databases">
        <title>Genomic Encyclopedia of Type Strains, Phase IV (KMG-IV): sequencing the most valuable type-strain genomes for metagenomic binning, comparative biology and taxonomic classification.</title>
        <authorList>
            <person name="Goeker M."/>
        </authorList>
    </citation>
    <scope>NUCLEOTIDE SEQUENCE [LARGE SCALE GENOMIC DNA]</scope>
    <source>
        <strain evidence="3 4">DSM 29043</strain>
    </source>
</reference>
<comment type="similarity">
    <text evidence="1">Belongs to the glycosyl hydrolase 16 family.</text>
</comment>
<dbReference type="CDD" id="cd08023">
    <property type="entry name" value="GH16_laminarinase_like"/>
    <property type="match status" value="1"/>
</dbReference>
<protein>
    <submittedName>
        <fullName evidence="3">Beta-glucanase (GH16 family)</fullName>
    </submittedName>
</protein>
<dbReference type="Gene3D" id="2.150.10.10">
    <property type="entry name" value="Serralysin-like metalloprotease, C-terminal"/>
    <property type="match status" value="1"/>
</dbReference>
<accession>A0A7Y9XYM6</accession>
<dbReference type="Gene3D" id="2.60.120.200">
    <property type="match status" value="1"/>
</dbReference>
<dbReference type="GO" id="GO:0004553">
    <property type="term" value="F:hydrolase activity, hydrolyzing O-glycosyl compounds"/>
    <property type="evidence" value="ECO:0007669"/>
    <property type="project" value="InterPro"/>
</dbReference>
<dbReference type="InterPro" id="IPR050546">
    <property type="entry name" value="Glycosyl_Hydrlase_16"/>
</dbReference>
<gene>
    <name evidence="3" type="ORF">FHS75_003392</name>
</gene>